<evidence type="ECO:0000313" key="1">
    <source>
        <dbReference type="EMBL" id="KKS98765.1"/>
    </source>
</evidence>
<dbReference type="Proteomes" id="UP000034090">
    <property type="component" value="Unassembled WGS sequence"/>
</dbReference>
<name>A0A0G1DLM9_9BACT</name>
<evidence type="ECO:0000313" key="2">
    <source>
        <dbReference type="Proteomes" id="UP000034090"/>
    </source>
</evidence>
<dbReference type="EMBL" id="LCFQ01000003">
    <property type="protein sequence ID" value="KKS98765.1"/>
    <property type="molecule type" value="Genomic_DNA"/>
</dbReference>
<sequence length="53" mass="5871">MPGGVKVIRKNSEYGVVVTFIDFDPKNAGPRIVFVNGHPAIKLKGRIYTKIND</sequence>
<accession>A0A0G1DLM9</accession>
<proteinExistence type="predicted"/>
<comment type="caution">
    <text evidence="1">The sequence shown here is derived from an EMBL/GenBank/DDBJ whole genome shotgun (WGS) entry which is preliminary data.</text>
</comment>
<reference evidence="1 2" key="1">
    <citation type="journal article" date="2015" name="Nature">
        <title>rRNA introns, odd ribosomes, and small enigmatic genomes across a large radiation of phyla.</title>
        <authorList>
            <person name="Brown C.T."/>
            <person name="Hug L.A."/>
            <person name="Thomas B.C."/>
            <person name="Sharon I."/>
            <person name="Castelle C.J."/>
            <person name="Singh A."/>
            <person name="Wilkins M.J."/>
            <person name="Williams K.H."/>
            <person name="Banfield J.F."/>
        </authorList>
    </citation>
    <scope>NUCLEOTIDE SEQUENCE [LARGE SCALE GENOMIC DNA]</scope>
</reference>
<organism evidence="1 2">
    <name type="scientific">Candidatus Woesebacteria bacterium GW2011_GWB1_43_14</name>
    <dbReference type="NCBI Taxonomy" id="1618578"/>
    <lineage>
        <taxon>Bacteria</taxon>
        <taxon>Candidatus Woeseibacteriota</taxon>
    </lineage>
</organism>
<dbReference type="AlphaFoldDB" id="A0A0G1DLM9"/>
<protein>
    <submittedName>
        <fullName evidence="1">Uncharacterized protein</fullName>
    </submittedName>
</protein>
<gene>
    <name evidence="1" type="ORF">UV74_C0003G0009</name>
</gene>
<dbReference type="STRING" id="1618578.UV74_C0003G0009"/>